<keyword evidence="4 8" id="KW-0472">Membrane</keyword>
<dbReference type="Proteomes" id="UP001156690">
    <property type="component" value="Unassembled WGS sequence"/>
</dbReference>
<dbReference type="InterPro" id="IPR004089">
    <property type="entry name" value="MCPsignal_dom"/>
</dbReference>
<dbReference type="GO" id="GO:0006935">
    <property type="term" value="P:chemotaxis"/>
    <property type="evidence" value="ECO:0007669"/>
    <property type="project" value="InterPro"/>
</dbReference>
<dbReference type="GO" id="GO:0004888">
    <property type="term" value="F:transmembrane signaling receptor activity"/>
    <property type="evidence" value="ECO:0007669"/>
    <property type="project" value="InterPro"/>
</dbReference>
<dbReference type="CDD" id="cd06225">
    <property type="entry name" value="HAMP"/>
    <property type="match status" value="1"/>
</dbReference>
<keyword evidence="5 7" id="KW-0807">Transducer</keyword>
<proteinExistence type="inferred from homology"/>
<dbReference type="PANTHER" id="PTHR32089">
    <property type="entry name" value="METHYL-ACCEPTING CHEMOTAXIS PROTEIN MCPB"/>
    <property type="match status" value="1"/>
</dbReference>
<evidence type="ECO:0000256" key="7">
    <source>
        <dbReference type="PROSITE-ProRule" id="PRU00284"/>
    </source>
</evidence>
<reference evidence="12" key="1">
    <citation type="journal article" date="2019" name="Int. J. Syst. Evol. Microbiol.">
        <title>The Global Catalogue of Microorganisms (GCM) 10K type strain sequencing project: providing services to taxonomists for standard genome sequencing and annotation.</title>
        <authorList>
            <consortium name="The Broad Institute Genomics Platform"/>
            <consortium name="The Broad Institute Genome Sequencing Center for Infectious Disease"/>
            <person name="Wu L."/>
            <person name="Ma J."/>
        </authorList>
    </citation>
    <scope>NUCLEOTIDE SEQUENCE [LARGE SCALE GENOMIC DNA]</scope>
    <source>
        <strain evidence="12">NBRC 15640</strain>
    </source>
</reference>
<feature type="domain" description="HAMP" evidence="10">
    <location>
        <begin position="208"/>
        <end position="262"/>
    </location>
</feature>
<evidence type="ECO:0000256" key="8">
    <source>
        <dbReference type="SAM" id="Phobius"/>
    </source>
</evidence>
<comment type="caution">
    <text evidence="11">The sequence shown here is derived from an EMBL/GenBank/DDBJ whole genome shotgun (WGS) entry which is preliminary data.</text>
</comment>
<evidence type="ECO:0008006" key="13">
    <source>
        <dbReference type="Google" id="ProtNLM"/>
    </source>
</evidence>
<dbReference type="Pfam" id="PF00672">
    <property type="entry name" value="HAMP"/>
    <property type="match status" value="1"/>
</dbReference>
<comment type="similarity">
    <text evidence="6">Belongs to the methyl-accepting chemotaxis (MCP) protein family.</text>
</comment>
<keyword evidence="3 8" id="KW-1133">Transmembrane helix</keyword>
<dbReference type="SMART" id="SM00283">
    <property type="entry name" value="MA"/>
    <property type="match status" value="1"/>
</dbReference>
<feature type="domain" description="Methyl-accepting transducer" evidence="9">
    <location>
        <begin position="267"/>
        <end position="503"/>
    </location>
</feature>
<accession>A0AAV5NUD0</accession>
<dbReference type="RefSeq" id="WP_126610221.1">
    <property type="nucleotide sequence ID" value="NZ_AP025144.1"/>
</dbReference>
<evidence type="ECO:0000259" key="9">
    <source>
        <dbReference type="PROSITE" id="PS50111"/>
    </source>
</evidence>
<sequence>MLLSRYISIRYQFILLLLIVSASLLTIIFMNVSIHKESSERLNALESRYYPALERAVKLNSLLPSLKQQFDAAVVMEDESALITADELTQTLLNDAQKGARVLPEYAQNFENFASSLQTYSQQAKQLSLDFIELNSTFDELSHRATLIDKQLKALHSISDQLRENIRKQVVETIQTSEAEANQASSVSILLGGILIVSLGVTSFAIQHSITKSISLVTQKMKEIASGDGDLTARIEYNGKDEISLLVSRVNQFIEKLQVIIKSTLNSSNMLEKVSTRMEYSAQNTLALNNQQQIQIEDVTRSIGEMLGSIKHVVDFASQADRQAQSANQKAEQGAEVVTKTSNQIELLAEKIRTTAAKLAELESNTNNVGSILSTIQNVAEQTNLLALNAAIEAARAGEHGRGFAVVADEVRVLASNTQSSATEINALLVELQNEAHGAVEAMSQGLESSSLGVHNAREAGQSLSEITTQVASITQVNKQIAQATELQHQTSNQIQQRLDDFTDCSQQVSHSTSELESLSHELSNIVAQLSQSTSQFKV</sequence>
<dbReference type="Pfam" id="PF00015">
    <property type="entry name" value="MCPsignal"/>
    <property type="match status" value="1"/>
</dbReference>
<dbReference type="SUPFAM" id="SSF58104">
    <property type="entry name" value="Methyl-accepting chemotaxis protein (MCP) signaling domain"/>
    <property type="match status" value="1"/>
</dbReference>
<evidence type="ECO:0000256" key="3">
    <source>
        <dbReference type="ARBA" id="ARBA00022989"/>
    </source>
</evidence>
<evidence type="ECO:0000313" key="11">
    <source>
        <dbReference type="EMBL" id="GLQ74113.1"/>
    </source>
</evidence>
<dbReference type="EMBL" id="BSNX01000052">
    <property type="protein sequence ID" value="GLQ74113.1"/>
    <property type="molecule type" value="Genomic_DNA"/>
</dbReference>
<dbReference type="FunFam" id="1.10.287.950:FF:000001">
    <property type="entry name" value="Methyl-accepting chemotaxis sensory transducer"/>
    <property type="match status" value="1"/>
</dbReference>
<dbReference type="PANTHER" id="PTHR32089:SF119">
    <property type="entry name" value="METHYL-ACCEPTING CHEMOTAXIS PROTEIN CTPL"/>
    <property type="match status" value="1"/>
</dbReference>
<dbReference type="InterPro" id="IPR003660">
    <property type="entry name" value="HAMP_dom"/>
</dbReference>
<evidence type="ECO:0000256" key="5">
    <source>
        <dbReference type="ARBA" id="ARBA00023224"/>
    </source>
</evidence>
<protein>
    <recommendedName>
        <fullName evidence="13">Methyl-accepting chemotaxis protein</fullName>
    </recommendedName>
</protein>
<evidence type="ECO:0000256" key="2">
    <source>
        <dbReference type="ARBA" id="ARBA00022692"/>
    </source>
</evidence>
<keyword evidence="2 8" id="KW-0812">Transmembrane</keyword>
<dbReference type="GO" id="GO:0007165">
    <property type="term" value="P:signal transduction"/>
    <property type="evidence" value="ECO:0007669"/>
    <property type="project" value="UniProtKB-KW"/>
</dbReference>
<feature type="transmembrane region" description="Helical" evidence="8">
    <location>
        <begin position="12"/>
        <end position="32"/>
    </location>
</feature>
<dbReference type="SMART" id="SM00304">
    <property type="entry name" value="HAMP"/>
    <property type="match status" value="1"/>
</dbReference>
<dbReference type="PRINTS" id="PR00260">
    <property type="entry name" value="CHEMTRNSDUCR"/>
</dbReference>
<dbReference type="PROSITE" id="PS50111">
    <property type="entry name" value="CHEMOTAXIS_TRANSDUC_2"/>
    <property type="match status" value="1"/>
</dbReference>
<dbReference type="GO" id="GO:0016020">
    <property type="term" value="C:membrane"/>
    <property type="evidence" value="ECO:0007669"/>
    <property type="project" value="UniProtKB-SubCell"/>
</dbReference>
<gene>
    <name evidence="11" type="ORF">GCM10007932_34740</name>
</gene>
<name>A0AAV5NUD0_9VIBR</name>
<dbReference type="AlphaFoldDB" id="A0AAV5NUD0"/>
<evidence type="ECO:0000313" key="12">
    <source>
        <dbReference type="Proteomes" id="UP001156690"/>
    </source>
</evidence>
<dbReference type="InterPro" id="IPR004090">
    <property type="entry name" value="Chemotax_Me-accpt_rcpt"/>
</dbReference>
<dbReference type="PROSITE" id="PS50885">
    <property type="entry name" value="HAMP"/>
    <property type="match status" value="1"/>
</dbReference>
<comment type="subcellular location">
    <subcellularLocation>
        <location evidence="1">Membrane</location>
        <topology evidence="1">Multi-pass membrane protein</topology>
    </subcellularLocation>
</comment>
<dbReference type="Gene3D" id="1.10.287.950">
    <property type="entry name" value="Methyl-accepting chemotaxis protein"/>
    <property type="match status" value="1"/>
</dbReference>
<keyword evidence="12" id="KW-1185">Reference proteome</keyword>
<organism evidence="11 12">
    <name type="scientific">Vibrio penaeicida</name>
    <dbReference type="NCBI Taxonomy" id="104609"/>
    <lineage>
        <taxon>Bacteria</taxon>
        <taxon>Pseudomonadati</taxon>
        <taxon>Pseudomonadota</taxon>
        <taxon>Gammaproteobacteria</taxon>
        <taxon>Vibrionales</taxon>
        <taxon>Vibrionaceae</taxon>
        <taxon>Vibrio</taxon>
    </lineage>
</organism>
<evidence type="ECO:0000256" key="6">
    <source>
        <dbReference type="ARBA" id="ARBA00029447"/>
    </source>
</evidence>
<evidence type="ECO:0000256" key="1">
    <source>
        <dbReference type="ARBA" id="ARBA00004141"/>
    </source>
</evidence>
<evidence type="ECO:0000259" key="10">
    <source>
        <dbReference type="PROSITE" id="PS50885"/>
    </source>
</evidence>
<evidence type="ECO:0000256" key="4">
    <source>
        <dbReference type="ARBA" id="ARBA00023136"/>
    </source>
</evidence>